<dbReference type="InterPro" id="IPR029058">
    <property type="entry name" value="AB_hydrolase_fold"/>
</dbReference>
<dbReference type="PANTHER" id="PTHR43037">
    <property type="entry name" value="UNNAMED PRODUCT-RELATED"/>
    <property type="match status" value="1"/>
</dbReference>
<dbReference type="AlphaFoldDB" id="A0A9P1MDG3"/>
<evidence type="ECO:0000256" key="1">
    <source>
        <dbReference type="ARBA" id="ARBA00022729"/>
    </source>
</evidence>
<evidence type="ECO:0000313" key="4">
    <source>
        <dbReference type="EMBL" id="CAI4217766.1"/>
    </source>
</evidence>
<dbReference type="InterPro" id="IPR050955">
    <property type="entry name" value="Plant_Biomass_Hydrol_Est"/>
</dbReference>
<gene>
    <name evidence="4" type="ORF">PPNO1_LOCUS7368</name>
</gene>
<keyword evidence="5" id="KW-1185">Reference proteome</keyword>
<comment type="caution">
    <text evidence="4">The sequence shown here is derived from an EMBL/GenBank/DDBJ whole genome shotgun (WGS) entry which is preliminary data.</text>
</comment>
<reference evidence="4" key="1">
    <citation type="submission" date="2022-11" db="EMBL/GenBank/DDBJ databases">
        <authorList>
            <person name="Scott C."/>
            <person name="Bruce N."/>
        </authorList>
    </citation>
    <scope>NUCLEOTIDE SEQUENCE</scope>
</reference>
<dbReference type="EMBL" id="CALLCH030000017">
    <property type="protein sequence ID" value="CAI4217766.1"/>
    <property type="molecule type" value="Genomic_DNA"/>
</dbReference>
<dbReference type="Gene3D" id="3.40.50.1820">
    <property type="entry name" value="alpha/beta hydrolase"/>
    <property type="match status" value="1"/>
</dbReference>
<evidence type="ECO:0008006" key="6">
    <source>
        <dbReference type="Google" id="ProtNLM"/>
    </source>
</evidence>
<dbReference type="SUPFAM" id="SSF53474">
    <property type="entry name" value="alpha/beta-Hydrolases"/>
    <property type="match status" value="1"/>
</dbReference>
<evidence type="ECO:0000256" key="2">
    <source>
        <dbReference type="ARBA" id="ARBA00022801"/>
    </source>
</evidence>
<accession>A0A9P1MDG3</accession>
<organism evidence="4 5">
    <name type="scientific">Parascedosporium putredinis</name>
    <dbReference type="NCBI Taxonomy" id="1442378"/>
    <lineage>
        <taxon>Eukaryota</taxon>
        <taxon>Fungi</taxon>
        <taxon>Dikarya</taxon>
        <taxon>Ascomycota</taxon>
        <taxon>Pezizomycotina</taxon>
        <taxon>Sordariomycetes</taxon>
        <taxon>Hypocreomycetidae</taxon>
        <taxon>Microascales</taxon>
        <taxon>Microascaceae</taxon>
        <taxon>Parascedosporium</taxon>
    </lineage>
</organism>
<dbReference type="PANTHER" id="PTHR43037:SF5">
    <property type="entry name" value="FERULOYL ESTERASE"/>
    <property type="match status" value="1"/>
</dbReference>
<dbReference type="OrthoDB" id="2334691at2759"/>
<sequence length="345" mass="38485">MRFLFATALLVALAAALGSIPTGMKKALTTNNVPKGYLSSVSLVGTFPMSVLQADQRFFSIPKLPLLVDIHGIGRTTTRYLNDHQLPSFARKHGCAILTPVFPAGIEGPNDIGSFKEMYSDFFRSDLVLLSILGEVGYRWPAIDIDKVYLMGYSAGGQFAHRFLYLHPDRLAAVSIGAPGSVTFLDDLQSWPDGISDFKSIFGTDVDMGKVKEVPIQLVVGNRDRVLHGNPAYWRWLERMLGDEVQEPREVNRLDTVKSLHESWDALGIKAELEIIRGVGHNESNADIYDTMTGFWQATSRNITKIEDRRRVWEYVCGDHGGERQIRYGTLRPTLATPIVTIDDI</sequence>
<keyword evidence="1 3" id="KW-0732">Signal</keyword>
<feature type="chain" id="PRO_5040261736" description="Carboxylic ester hydrolase" evidence="3">
    <location>
        <begin position="19"/>
        <end position="345"/>
    </location>
</feature>
<proteinExistence type="predicted"/>
<feature type="signal peptide" evidence="3">
    <location>
        <begin position="1"/>
        <end position="18"/>
    </location>
</feature>
<protein>
    <recommendedName>
        <fullName evidence="6">Carboxylic ester hydrolase</fullName>
    </recommendedName>
</protein>
<dbReference type="Proteomes" id="UP000838763">
    <property type="component" value="Unassembled WGS sequence"/>
</dbReference>
<name>A0A9P1MDG3_9PEZI</name>
<dbReference type="GO" id="GO:0016787">
    <property type="term" value="F:hydrolase activity"/>
    <property type="evidence" value="ECO:0007669"/>
    <property type="project" value="UniProtKB-KW"/>
</dbReference>
<evidence type="ECO:0000256" key="3">
    <source>
        <dbReference type="SAM" id="SignalP"/>
    </source>
</evidence>
<evidence type="ECO:0000313" key="5">
    <source>
        <dbReference type="Proteomes" id="UP000838763"/>
    </source>
</evidence>
<keyword evidence="2" id="KW-0378">Hydrolase</keyword>